<dbReference type="GO" id="GO:0005576">
    <property type="term" value="C:extracellular region"/>
    <property type="evidence" value="ECO:0007669"/>
    <property type="project" value="UniProtKB-SubCell"/>
</dbReference>
<organism evidence="6">
    <name type="scientific">Thrips palmi</name>
    <name type="common">Melon thrips</name>
    <dbReference type="NCBI Taxonomy" id="161013"/>
    <lineage>
        <taxon>Eukaryota</taxon>
        <taxon>Metazoa</taxon>
        <taxon>Ecdysozoa</taxon>
        <taxon>Arthropoda</taxon>
        <taxon>Hexapoda</taxon>
        <taxon>Insecta</taxon>
        <taxon>Pterygota</taxon>
        <taxon>Neoptera</taxon>
        <taxon>Paraneoptera</taxon>
        <taxon>Thysanoptera</taxon>
        <taxon>Terebrantia</taxon>
        <taxon>Thripoidea</taxon>
        <taxon>Thripidae</taxon>
        <taxon>Thrips</taxon>
    </lineage>
</organism>
<accession>A0A6P8YNQ2</accession>
<evidence type="ECO:0000313" key="6">
    <source>
        <dbReference type="RefSeq" id="XP_034238830.1"/>
    </source>
</evidence>
<dbReference type="RefSeq" id="XP_034238830.1">
    <property type="nucleotide sequence ID" value="XM_034382939.1"/>
</dbReference>
<dbReference type="GeneID" id="117643824"/>
<keyword evidence="2" id="KW-0964">Secreted</keyword>
<dbReference type="Pfam" id="PF15430">
    <property type="entry name" value="SVWC"/>
    <property type="match status" value="1"/>
</dbReference>
<feature type="chain" id="PRO_5027873497" evidence="3">
    <location>
        <begin position="23"/>
        <end position="88"/>
    </location>
</feature>
<dbReference type="AlphaFoldDB" id="A0A6P8YNQ2"/>
<feature type="signal peptide" evidence="3">
    <location>
        <begin position="1"/>
        <end position="22"/>
    </location>
</feature>
<proteinExistence type="predicted"/>
<evidence type="ECO:0000256" key="2">
    <source>
        <dbReference type="ARBA" id="ARBA00022525"/>
    </source>
</evidence>
<keyword evidence="5" id="KW-1185">Reference proteome</keyword>
<dbReference type="InParanoid" id="A0A6P8YNQ2"/>
<evidence type="ECO:0000313" key="5">
    <source>
        <dbReference type="Proteomes" id="UP000515158"/>
    </source>
</evidence>
<dbReference type="OrthoDB" id="7390288at2759"/>
<comment type="subcellular location">
    <subcellularLocation>
        <location evidence="1">Secreted</location>
    </subcellularLocation>
</comment>
<evidence type="ECO:0000256" key="1">
    <source>
        <dbReference type="ARBA" id="ARBA00004613"/>
    </source>
</evidence>
<gene>
    <name evidence="6" type="primary">LOC117643824</name>
</gene>
<keyword evidence="3" id="KW-0732">Signal</keyword>
<protein>
    <submittedName>
        <fullName evidence="6">U-scoloptoxin(16)-Sm2a-like isoform X2</fullName>
    </submittedName>
</protein>
<evidence type="ECO:0000256" key="3">
    <source>
        <dbReference type="SAM" id="SignalP"/>
    </source>
</evidence>
<name>A0A6P8YNQ2_THRPL</name>
<dbReference type="Proteomes" id="UP000515158">
    <property type="component" value="Unplaced"/>
</dbReference>
<reference evidence="6" key="1">
    <citation type="submission" date="2025-08" db="UniProtKB">
        <authorList>
            <consortium name="RefSeq"/>
        </authorList>
    </citation>
    <scope>IDENTIFICATION</scope>
    <source>
        <tissue evidence="6">Total insect</tissue>
    </source>
</reference>
<dbReference type="SMART" id="SM01318">
    <property type="entry name" value="SVWC"/>
    <property type="match status" value="1"/>
</dbReference>
<evidence type="ECO:0000259" key="4">
    <source>
        <dbReference type="SMART" id="SM01318"/>
    </source>
</evidence>
<dbReference type="InterPro" id="IPR029277">
    <property type="entry name" value="SVWC_dom"/>
</dbReference>
<feature type="domain" description="Single" evidence="4">
    <location>
        <begin position="24"/>
        <end position="86"/>
    </location>
</feature>
<sequence>MLHLRVLLAALACLALIAAVRGDCGDYKEGQTWKTGHPDTCAQYTCKDGVVKGKTCSPVYAPNRKCKVRPVSPGATFPDCCPTIDCPP</sequence>